<reference evidence="1 2" key="1">
    <citation type="submission" date="2021-06" db="EMBL/GenBank/DDBJ databases">
        <title>Caerostris darwini draft genome.</title>
        <authorList>
            <person name="Kono N."/>
            <person name="Arakawa K."/>
        </authorList>
    </citation>
    <scope>NUCLEOTIDE SEQUENCE [LARGE SCALE GENOMIC DNA]</scope>
</reference>
<keyword evidence="2" id="KW-1185">Reference proteome</keyword>
<gene>
    <name evidence="1" type="ORF">CDAR_122811</name>
</gene>
<evidence type="ECO:0000313" key="1">
    <source>
        <dbReference type="EMBL" id="GIY62886.1"/>
    </source>
</evidence>
<organism evidence="1 2">
    <name type="scientific">Caerostris darwini</name>
    <dbReference type="NCBI Taxonomy" id="1538125"/>
    <lineage>
        <taxon>Eukaryota</taxon>
        <taxon>Metazoa</taxon>
        <taxon>Ecdysozoa</taxon>
        <taxon>Arthropoda</taxon>
        <taxon>Chelicerata</taxon>
        <taxon>Arachnida</taxon>
        <taxon>Araneae</taxon>
        <taxon>Araneomorphae</taxon>
        <taxon>Entelegynae</taxon>
        <taxon>Araneoidea</taxon>
        <taxon>Araneidae</taxon>
        <taxon>Caerostris</taxon>
    </lineage>
</organism>
<comment type="caution">
    <text evidence="1">The sequence shown here is derived from an EMBL/GenBank/DDBJ whole genome shotgun (WGS) entry which is preliminary data.</text>
</comment>
<dbReference type="EMBL" id="BPLQ01012142">
    <property type="protein sequence ID" value="GIY62886.1"/>
    <property type="molecule type" value="Genomic_DNA"/>
</dbReference>
<sequence length="103" mass="11493">MSSPQHQTHLFRIRGRVPSRRSLSNLISHRGHPSTRTKGAHNVISFSEWDPWIKWTTISQYSSVRKKGLTGTHGGEKGRKTTQCLCLQRLSPAKAPVLALPPG</sequence>
<name>A0AAV4UY83_9ARAC</name>
<dbReference type="Proteomes" id="UP001054837">
    <property type="component" value="Unassembled WGS sequence"/>
</dbReference>
<accession>A0AAV4UY83</accession>
<protein>
    <submittedName>
        <fullName evidence="1">Uncharacterized protein</fullName>
    </submittedName>
</protein>
<evidence type="ECO:0000313" key="2">
    <source>
        <dbReference type="Proteomes" id="UP001054837"/>
    </source>
</evidence>
<proteinExistence type="predicted"/>
<dbReference type="AlphaFoldDB" id="A0AAV4UY83"/>